<dbReference type="AlphaFoldDB" id="A0A238LAV3"/>
<proteinExistence type="predicted"/>
<organism evidence="1 2">
    <name type="scientific">Flavimaricola marinus</name>
    <dbReference type="NCBI Taxonomy" id="1819565"/>
    <lineage>
        <taxon>Bacteria</taxon>
        <taxon>Pseudomonadati</taxon>
        <taxon>Pseudomonadota</taxon>
        <taxon>Alphaproteobacteria</taxon>
        <taxon>Rhodobacterales</taxon>
        <taxon>Paracoccaceae</taxon>
        <taxon>Flavimaricola</taxon>
    </lineage>
</organism>
<evidence type="ECO:0000313" key="1">
    <source>
        <dbReference type="EMBL" id="SMY06809.1"/>
    </source>
</evidence>
<dbReference type="Proteomes" id="UP000201613">
    <property type="component" value="Unassembled WGS sequence"/>
</dbReference>
<evidence type="ECO:0008006" key="3">
    <source>
        <dbReference type="Google" id="ProtNLM"/>
    </source>
</evidence>
<keyword evidence="2" id="KW-1185">Reference proteome</keyword>
<gene>
    <name evidence="1" type="ORF">LOM8899_00939</name>
</gene>
<reference evidence="1 2" key="1">
    <citation type="submission" date="2017-05" db="EMBL/GenBank/DDBJ databases">
        <authorList>
            <person name="Song R."/>
            <person name="Chenine A.L."/>
            <person name="Ruprecht R.M."/>
        </authorList>
    </citation>
    <scope>NUCLEOTIDE SEQUENCE [LARGE SCALE GENOMIC DNA]</scope>
    <source>
        <strain evidence="1 2">CECT 8899</strain>
    </source>
</reference>
<name>A0A238LAV3_9RHOB</name>
<accession>A0A238LAV3</accession>
<dbReference type="EMBL" id="FXZK01000001">
    <property type="protein sequence ID" value="SMY06809.1"/>
    <property type="molecule type" value="Genomic_DNA"/>
</dbReference>
<evidence type="ECO:0000313" key="2">
    <source>
        <dbReference type="Proteomes" id="UP000201613"/>
    </source>
</evidence>
<sequence>MRVLFVLIVLAGCGADGPPFVPTPAVEPL</sequence>
<protein>
    <recommendedName>
        <fullName evidence="3">Lipoprotein</fullName>
    </recommendedName>
</protein>